<feature type="active site" description="Proton acceptor" evidence="11">
    <location>
        <position position="169"/>
    </location>
</feature>
<name>A0A4R6IKU6_9SPHI</name>
<keyword evidence="17" id="KW-1185">Reference proteome</keyword>
<evidence type="ECO:0000256" key="12">
    <source>
        <dbReference type="NCBIfam" id="TIGR00131"/>
    </source>
</evidence>
<dbReference type="FunFam" id="3.30.230.10:FF:000017">
    <property type="entry name" value="Galactokinase"/>
    <property type="match status" value="1"/>
</dbReference>
<evidence type="ECO:0000256" key="4">
    <source>
        <dbReference type="ARBA" id="ARBA00022723"/>
    </source>
</evidence>
<evidence type="ECO:0000256" key="1">
    <source>
        <dbReference type="ARBA" id="ARBA00006566"/>
    </source>
</evidence>
<dbReference type="GO" id="GO:0005524">
    <property type="term" value="F:ATP binding"/>
    <property type="evidence" value="ECO:0007669"/>
    <property type="project" value="UniProtKB-UniRule"/>
</dbReference>
<comment type="pathway">
    <text evidence="11">Carbohydrate metabolism; galactose metabolism.</text>
</comment>
<dbReference type="InterPro" id="IPR036554">
    <property type="entry name" value="GHMP_kinase_C_sf"/>
</dbReference>
<keyword evidence="2 11" id="KW-0963">Cytoplasm</keyword>
<dbReference type="Proteomes" id="UP000295499">
    <property type="component" value="Unassembled WGS sequence"/>
</dbReference>
<comment type="caution">
    <text evidence="16">The sequence shown here is derived from an EMBL/GenBank/DDBJ whole genome shotgun (WGS) entry which is preliminary data.</text>
</comment>
<keyword evidence="6 11" id="KW-0418">Kinase</keyword>
<keyword evidence="4 11" id="KW-0479">Metal-binding</keyword>
<dbReference type="Pfam" id="PF10509">
    <property type="entry name" value="GalKase_gal_bdg"/>
    <property type="match status" value="1"/>
</dbReference>
<dbReference type="InterPro" id="IPR013750">
    <property type="entry name" value="GHMP_kinase_C_dom"/>
</dbReference>
<evidence type="ECO:0000256" key="5">
    <source>
        <dbReference type="ARBA" id="ARBA00022741"/>
    </source>
</evidence>
<accession>A0A4R6IKU6</accession>
<reference evidence="16 17" key="1">
    <citation type="submission" date="2019-03" db="EMBL/GenBank/DDBJ databases">
        <title>Genomic Encyclopedia of Archaeal and Bacterial Type Strains, Phase II (KMG-II): from individual species to whole genera.</title>
        <authorList>
            <person name="Goeker M."/>
        </authorList>
    </citation>
    <scope>NUCLEOTIDE SEQUENCE [LARGE SCALE GENOMIC DNA]</scope>
    <source>
        <strain evidence="16 17">DSM 19034</strain>
    </source>
</reference>
<evidence type="ECO:0000313" key="17">
    <source>
        <dbReference type="Proteomes" id="UP000295499"/>
    </source>
</evidence>
<evidence type="ECO:0000313" key="16">
    <source>
        <dbReference type="EMBL" id="TDO22719.1"/>
    </source>
</evidence>
<dbReference type="Gene3D" id="3.30.230.10">
    <property type="match status" value="1"/>
</dbReference>
<dbReference type="RefSeq" id="WP_133554317.1">
    <property type="nucleotide sequence ID" value="NZ_SNWM01000002.1"/>
</dbReference>
<dbReference type="InterPro" id="IPR019539">
    <property type="entry name" value="GalKase_N"/>
</dbReference>
<dbReference type="PIRSF" id="PIRSF000530">
    <property type="entry name" value="Galactokinase"/>
    <property type="match status" value="1"/>
</dbReference>
<dbReference type="GO" id="GO:0005829">
    <property type="term" value="C:cytosol"/>
    <property type="evidence" value="ECO:0007669"/>
    <property type="project" value="TreeGrafter"/>
</dbReference>
<dbReference type="SUPFAM" id="SSF54211">
    <property type="entry name" value="Ribosomal protein S5 domain 2-like"/>
    <property type="match status" value="1"/>
</dbReference>
<dbReference type="InterPro" id="IPR020568">
    <property type="entry name" value="Ribosomal_Su5_D2-typ_SF"/>
</dbReference>
<evidence type="ECO:0000256" key="6">
    <source>
        <dbReference type="ARBA" id="ARBA00022777"/>
    </source>
</evidence>
<dbReference type="OrthoDB" id="250531at2"/>
<evidence type="ECO:0000259" key="15">
    <source>
        <dbReference type="Pfam" id="PF10509"/>
    </source>
</evidence>
<dbReference type="PANTHER" id="PTHR10457">
    <property type="entry name" value="MEVALONATE KINASE/GALACTOKINASE"/>
    <property type="match status" value="1"/>
</dbReference>
<dbReference type="EC" id="2.7.1.6" evidence="11 12"/>
<feature type="binding site" evidence="11">
    <location>
        <begin position="119"/>
        <end position="125"/>
    </location>
    <ligand>
        <name>ATP</name>
        <dbReference type="ChEBI" id="CHEBI:30616"/>
    </ligand>
</feature>
<dbReference type="InterPro" id="IPR006204">
    <property type="entry name" value="GHMP_kinase_N_dom"/>
</dbReference>
<dbReference type="Pfam" id="PF08544">
    <property type="entry name" value="GHMP_kinases_C"/>
    <property type="match status" value="1"/>
</dbReference>
<comment type="catalytic activity">
    <reaction evidence="11">
        <text>alpha-D-galactose + ATP = alpha-D-galactose 1-phosphate + ADP + H(+)</text>
        <dbReference type="Rhea" id="RHEA:13553"/>
        <dbReference type="ChEBI" id="CHEBI:15378"/>
        <dbReference type="ChEBI" id="CHEBI:28061"/>
        <dbReference type="ChEBI" id="CHEBI:30616"/>
        <dbReference type="ChEBI" id="CHEBI:58336"/>
        <dbReference type="ChEBI" id="CHEBI:456216"/>
        <dbReference type="EC" id="2.7.1.6"/>
    </reaction>
</comment>
<evidence type="ECO:0000259" key="14">
    <source>
        <dbReference type="Pfam" id="PF08544"/>
    </source>
</evidence>
<evidence type="ECO:0000256" key="11">
    <source>
        <dbReference type="HAMAP-Rule" id="MF_00246"/>
    </source>
</evidence>
<sequence length="383" mass="42335">MNINTIKAKFRELFAAEATVIKSPGRINVIGEHTDYNDGFVLPAAIDKAIYVAISKRDDEEIRLFSENYQEELVVSLSQVQKSDKAWANFILGVVDELFSRGYALKGFNLYLSGDVPLGAGLSSSAALECATGFALSHLFGLDIAKKDIALIGQQAEHKYAGVNCGIMDQFASVFGKEGQAILLDCRSLDYEYIPLDLKDYKFVLLNSNVKHKHSESGYNTRRMQSEKGVAMVKAQVPEVSSLRDITIAQLDEFVKPYDMEVYIKCRFVVEETQRTQLAAEKLKAGDLVALGKLMFETHNGLSKAYEVSCVEIDFLVEQVTDLDYVLGARITGGGFGGCSLNLVHQDKVDLLVEHMTAVYQEKYGITLDAYMVEIGNGTEVIA</sequence>
<feature type="domain" description="GHMP kinase C-terminal" evidence="14">
    <location>
        <begin position="280"/>
        <end position="360"/>
    </location>
</feature>
<evidence type="ECO:0000256" key="9">
    <source>
        <dbReference type="ARBA" id="ARBA00023144"/>
    </source>
</evidence>
<dbReference type="PRINTS" id="PR00473">
    <property type="entry name" value="GALCTOKINASE"/>
</dbReference>
<evidence type="ECO:0000259" key="13">
    <source>
        <dbReference type="Pfam" id="PF00288"/>
    </source>
</evidence>
<dbReference type="NCBIfam" id="NF003705">
    <property type="entry name" value="PRK05322.1"/>
    <property type="match status" value="1"/>
</dbReference>
<proteinExistence type="inferred from homology"/>
<dbReference type="Gene3D" id="3.30.70.890">
    <property type="entry name" value="GHMP kinase, C-terminal domain"/>
    <property type="match status" value="1"/>
</dbReference>
<evidence type="ECO:0000256" key="3">
    <source>
        <dbReference type="ARBA" id="ARBA00022679"/>
    </source>
</evidence>
<dbReference type="NCBIfam" id="TIGR00131">
    <property type="entry name" value="gal_kin"/>
    <property type="match status" value="1"/>
</dbReference>
<dbReference type="InterPro" id="IPR022963">
    <property type="entry name" value="Galactokinase_bac"/>
</dbReference>
<dbReference type="AlphaFoldDB" id="A0A4R6IKU6"/>
<keyword evidence="7 11" id="KW-0067">ATP-binding</keyword>
<dbReference type="HAMAP" id="MF_00246">
    <property type="entry name" value="Galactokinase"/>
    <property type="match status" value="1"/>
</dbReference>
<comment type="function">
    <text evidence="11">Catalyzes the transfer of the gamma-phosphate of ATP to D-galactose to form alpha-D-galactose-1-phosphate (Gal-1-P).</text>
</comment>
<dbReference type="GO" id="GO:0000287">
    <property type="term" value="F:magnesium ion binding"/>
    <property type="evidence" value="ECO:0007669"/>
    <property type="project" value="UniProtKB-UniRule"/>
</dbReference>
<feature type="domain" description="GHMP kinase N-terminal" evidence="13">
    <location>
        <begin position="89"/>
        <end position="177"/>
    </location>
</feature>
<gene>
    <name evidence="11" type="primary">galK</name>
    <name evidence="16" type="ORF">CLV32_1700</name>
</gene>
<feature type="site" description="Transition state stabilizer" evidence="11">
    <location>
        <position position="26"/>
    </location>
</feature>
<dbReference type="PRINTS" id="PR00959">
    <property type="entry name" value="MEVGALKINASE"/>
</dbReference>
<dbReference type="InterPro" id="IPR019741">
    <property type="entry name" value="Galactokinase_CS"/>
</dbReference>
<dbReference type="GO" id="GO:0004335">
    <property type="term" value="F:galactokinase activity"/>
    <property type="evidence" value="ECO:0007669"/>
    <property type="project" value="UniProtKB-UniRule"/>
</dbReference>
<feature type="binding site" evidence="11">
    <location>
        <position position="219"/>
    </location>
    <ligand>
        <name>substrate</name>
    </ligand>
</feature>
<dbReference type="InterPro" id="IPR006203">
    <property type="entry name" value="GHMP_knse_ATP-bd_CS"/>
</dbReference>
<dbReference type="PANTHER" id="PTHR10457:SF7">
    <property type="entry name" value="GALACTOKINASE-RELATED"/>
    <property type="match status" value="1"/>
</dbReference>
<dbReference type="EMBL" id="SNWM01000002">
    <property type="protein sequence ID" value="TDO22719.1"/>
    <property type="molecule type" value="Genomic_DNA"/>
</dbReference>
<dbReference type="PROSITE" id="PS00106">
    <property type="entry name" value="GALACTOKINASE"/>
    <property type="match status" value="1"/>
</dbReference>
<evidence type="ECO:0000256" key="2">
    <source>
        <dbReference type="ARBA" id="ARBA00022490"/>
    </source>
</evidence>
<evidence type="ECO:0000256" key="10">
    <source>
        <dbReference type="ARBA" id="ARBA00023277"/>
    </source>
</evidence>
<dbReference type="InterPro" id="IPR014721">
    <property type="entry name" value="Ribsml_uS5_D2-typ_fold_subgr"/>
</dbReference>
<keyword evidence="8 11" id="KW-0460">Magnesium</keyword>
<dbReference type="InterPro" id="IPR006206">
    <property type="entry name" value="Mevalonate/galactokinase"/>
</dbReference>
<dbReference type="PROSITE" id="PS00627">
    <property type="entry name" value="GHMP_KINASES_ATP"/>
    <property type="match status" value="1"/>
</dbReference>
<organism evidence="16 17">
    <name type="scientific">Pedobacter duraquae</name>
    <dbReference type="NCBI Taxonomy" id="425511"/>
    <lineage>
        <taxon>Bacteria</taxon>
        <taxon>Pseudomonadati</taxon>
        <taxon>Bacteroidota</taxon>
        <taxon>Sphingobacteriia</taxon>
        <taxon>Sphingobacteriales</taxon>
        <taxon>Sphingobacteriaceae</taxon>
        <taxon>Pedobacter</taxon>
    </lineage>
</organism>
<feature type="binding site" evidence="11">
    <location>
        <position position="157"/>
    </location>
    <ligand>
        <name>Mg(2+)</name>
        <dbReference type="ChEBI" id="CHEBI:18420"/>
    </ligand>
</feature>
<keyword evidence="5 11" id="KW-0547">Nucleotide-binding</keyword>
<feature type="domain" description="Galactokinase N-terminal" evidence="15">
    <location>
        <begin position="8"/>
        <end position="56"/>
    </location>
</feature>
<dbReference type="SUPFAM" id="SSF55060">
    <property type="entry name" value="GHMP Kinase, C-terminal domain"/>
    <property type="match status" value="1"/>
</dbReference>
<dbReference type="FunFam" id="3.30.70.890:FF:000001">
    <property type="entry name" value="Galactokinase"/>
    <property type="match status" value="1"/>
</dbReference>
<keyword evidence="3 11" id="KW-0808">Transferase</keyword>
<evidence type="ECO:0000256" key="8">
    <source>
        <dbReference type="ARBA" id="ARBA00022842"/>
    </source>
</evidence>
<evidence type="ECO:0000256" key="7">
    <source>
        <dbReference type="ARBA" id="ARBA00022840"/>
    </source>
</evidence>
<dbReference type="UniPathway" id="UPA00214"/>
<feature type="binding site" evidence="11">
    <location>
        <position position="66"/>
    </location>
    <ligand>
        <name>ATP</name>
        <dbReference type="ChEBI" id="CHEBI:30616"/>
    </ligand>
</feature>
<feature type="binding site" evidence="11">
    <location>
        <begin position="32"/>
        <end position="35"/>
    </location>
    <ligand>
        <name>substrate</name>
    </ligand>
</feature>
<comment type="similarity">
    <text evidence="1 11">Belongs to the GHMP kinase family. GalK subfamily.</text>
</comment>
<feature type="binding site" evidence="11">
    <location>
        <position position="125"/>
    </location>
    <ligand>
        <name>Mg(2+)</name>
        <dbReference type="ChEBI" id="CHEBI:18420"/>
    </ligand>
</feature>
<keyword evidence="9 11" id="KW-0299">Galactose metabolism</keyword>
<comment type="subcellular location">
    <subcellularLocation>
        <location evidence="11">Cytoplasm</location>
    </subcellularLocation>
</comment>
<dbReference type="Pfam" id="PF00288">
    <property type="entry name" value="GHMP_kinases_N"/>
    <property type="match status" value="1"/>
</dbReference>
<keyword evidence="10 11" id="KW-0119">Carbohydrate metabolism</keyword>
<dbReference type="InterPro" id="IPR000705">
    <property type="entry name" value="Galactokinase"/>
</dbReference>
<protein>
    <recommendedName>
        <fullName evidence="11 12">Galactokinase</fullName>
        <ecNumber evidence="11 12">2.7.1.6</ecNumber>
    </recommendedName>
    <alternativeName>
        <fullName evidence="11">Galactose kinase</fullName>
    </alternativeName>
</protein>
<dbReference type="GO" id="GO:0006012">
    <property type="term" value="P:galactose metabolic process"/>
    <property type="evidence" value="ECO:0007669"/>
    <property type="project" value="UniProtKB-UniRule"/>
</dbReference>